<keyword evidence="9" id="KW-0234">DNA repair</keyword>
<evidence type="ECO:0000256" key="9">
    <source>
        <dbReference type="ARBA" id="ARBA00023204"/>
    </source>
</evidence>
<evidence type="ECO:0000313" key="12">
    <source>
        <dbReference type="EMBL" id="KAF2260519.1"/>
    </source>
</evidence>
<dbReference type="InterPro" id="IPR005135">
    <property type="entry name" value="Endo/exonuclease/phosphatase"/>
</dbReference>
<evidence type="ECO:0000256" key="7">
    <source>
        <dbReference type="ARBA" id="ARBA00022801"/>
    </source>
</evidence>
<keyword evidence="13" id="KW-1185">Reference proteome</keyword>
<comment type="caution">
    <text evidence="12">The sequence shown here is derived from an EMBL/GenBank/DDBJ whole genome shotgun (WGS) entry which is preliminary data.</text>
</comment>
<comment type="subcellular location">
    <subcellularLocation>
        <location evidence="3">Nucleus</location>
        <location evidence="3">PML body</location>
    </subcellularLocation>
</comment>
<dbReference type="Gene3D" id="3.60.10.10">
    <property type="entry name" value="Endonuclease/exonuclease/phosphatase"/>
    <property type="match status" value="1"/>
</dbReference>
<proteinExistence type="predicted"/>
<feature type="domain" description="Endonuclease/exonuclease/phosphatase" evidence="11">
    <location>
        <begin position="74"/>
        <end position="336"/>
    </location>
</feature>
<keyword evidence="5" id="KW-0479">Metal-binding</keyword>
<dbReference type="EMBL" id="ML986680">
    <property type="protein sequence ID" value="KAF2260519.1"/>
    <property type="molecule type" value="Genomic_DNA"/>
</dbReference>
<evidence type="ECO:0000256" key="8">
    <source>
        <dbReference type="ARBA" id="ARBA00022842"/>
    </source>
</evidence>
<keyword evidence="7" id="KW-0378">Hydrolase</keyword>
<evidence type="ECO:0000256" key="1">
    <source>
        <dbReference type="ARBA" id="ARBA00001936"/>
    </source>
</evidence>
<dbReference type="GO" id="GO:0005737">
    <property type="term" value="C:cytoplasm"/>
    <property type="evidence" value="ECO:0007669"/>
    <property type="project" value="TreeGrafter"/>
</dbReference>
<keyword evidence="6" id="KW-0227">DNA damage</keyword>
<keyword evidence="8" id="KW-0460">Magnesium</keyword>
<sequence length="352" mass="40257">MANPAPNRSPVFESLNAQLSPGSVREYEDEFYKPRPQGFWYHDGSVWTEVSATSTTPRKTTSQAEIQPQIIRLCSWNIDLLVGLIEERMAAALAYLCDLISSSPLDIPIVIFFQEMGDSDLQQIREASWIQERFFITDFDERNWLSPFMGTTTLIDRRLKPVHVFRVAWYSEFDRDGLFVDISLTRSPSVQNEENGKVLRLCNVHLESLVADPPIRPLQLSEASKYLHEENVAAALLAGDLNAIQPFDRILHSNNSLKDAYLELGGKEDSDDGYTWGYQVPQHIRERFGCSRMDKILYKGEIEAKAFERIGMGVKVEESVRERCREEGEQEWVSDHYGVMGDFEHLGGWKLG</sequence>
<dbReference type="Pfam" id="PF03372">
    <property type="entry name" value="Exo_endo_phos"/>
    <property type="match status" value="1"/>
</dbReference>
<dbReference type="PANTHER" id="PTHR15822">
    <property type="entry name" value="TRAF AND TNF RECEPTOR-ASSOCIATED PROTEIN"/>
    <property type="match status" value="1"/>
</dbReference>
<dbReference type="AlphaFoldDB" id="A0A9P4N395"/>
<name>A0A9P4N395_9PLEO</name>
<dbReference type="Proteomes" id="UP000800093">
    <property type="component" value="Unassembled WGS sequence"/>
</dbReference>
<evidence type="ECO:0000313" key="13">
    <source>
        <dbReference type="Proteomes" id="UP000800093"/>
    </source>
</evidence>
<evidence type="ECO:0000256" key="10">
    <source>
        <dbReference type="ARBA" id="ARBA00023242"/>
    </source>
</evidence>
<dbReference type="InterPro" id="IPR051547">
    <property type="entry name" value="TDP2-like"/>
</dbReference>
<dbReference type="CDD" id="cd09080">
    <property type="entry name" value="TDP2"/>
    <property type="match status" value="1"/>
</dbReference>
<dbReference type="GO" id="GO:0006302">
    <property type="term" value="P:double-strand break repair"/>
    <property type="evidence" value="ECO:0007669"/>
    <property type="project" value="TreeGrafter"/>
</dbReference>
<protein>
    <recommendedName>
        <fullName evidence="11">Endonuclease/exonuclease/phosphatase domain-containing protein</fullName>
    </recommendedName>
</protein>
<evidence type="ECO:0000256" key="5">
    <source>
        <dbReference type="ARBA" id="ARBA00022723"/>
    </source>
</evidence>
<comment type="cofactor">
    <cofactor evidence="2">
        <name>Mg(2+)</name>
        <dbReference type="ChEBI" id="CHEBI:18420"/>
    </cofactor>
</comment>
<dbReference type="InterPro" id="IPR036691">
    <property type="entry name" value="Endo/exonu/phosph_ase_sf"/>
</dbReference>
<evidence type="ECO:0000259" key="11">
    <source>
        <dbReference type="Pfam" id="PF03372"/>
    </source>
</evidence>
<evidence type="ECO:0000256" key="3">
    <source>
        <dbReference type="ARBA" id="ARBA00004322"/>
    </source>
</evidence>
<keyword evidence="4" id="KW-0540">Nuclease</keyword>
<dbReference type="GO" id="GO:0070260">
    <property type="term" value="F:5'-tyrosyl-DNA phosphodiesterase activity"/>
    <property type="evidence" value="ECO:0007669"/>
    <property type="project" value="TreeGrafter"/>
</dbReference>
<reference evidence="13" key="1">
    <citation type="journal article" date="2020" name="Stud. Mycol.">
        <title>101 Dothideomycetes genomes: A test case for predicting lifestyles and emergence of pathogens.</title>
        <authorList>
            <person name="Haridas S."/>
            <person name="Albert R."/>
            <person name="Binder M."/>
            <person name="Bloem J."/>
            <person name="LaButti K."/>
            <person name="Salamov A."/>
            <person name="Andreopoulos B."/>
            <person name="Baker S."/>
            <person name="Barry K."/>
            <person name="Bills G."/>
            <person name="Bluhm B."/>
            <person name="Cannon C."/>
            <person name="Castanera R."/>
            <person name="Culley D."/>
            <person name="Daum C."/>
            <person name="Ezra D."/>
            <person name="Gonzalez J."/>
            <person name="Henrissat B."/>
            <person name="Kuo A."/>
            <person name="Liang C."/>
            <person name="Lipzen A."/>
            <person name="Lutzoni F."/>
            <person name="Magnuson J."/>
            <person name="Mondo S."/>
            <person name="Nolan M."/>
            <person name="Ohm R."/>
            <person name="Pangilinan J."/>
            <person name="Park H.-J."/>
            <person name="Ramirez L."/>
            <person name="Alfaro M."/>
            <person name="Sun H."/>
            <person name="Tritt A."/>
            <person name="Yoshinaga Y."/>
            <person name="Zwiers L.-H."/>
            <person name="Turgeon B."/>
            <person name="Goodwin S."/>
            <person name="Spatafora J."/>
            <person name="Crous P."/>
            <person name="Grigoriev I."/>
        </authorList>
    </citation>
    <scope>NUCLEOTIDE SEQUENCE [LARGE SCALE GENOMIC DNA]</scope>
    <source>
        <strain evidence="13">CBS 304.66</strain>
    </source>
</reference>
<dbReference type="GO" id="GO:0046872">
    <property type="term" value="F:metal ion binding"/>
    <property type="evidence" value="ECO:0007669"/>
    <property type="project" value="UniProtKB-KW"/>
</dbReference>
<dbReference type="OrthoDB" id="9975959at2759"/>
<evidence type="ECO:0000256" key="6">
    <source>
        <dbReference type="ARBA" id="ARBA00022763"/>
    </source>
</evidence>
<evidence type="ECO:0000256" key="4">
    <source>
        <dbReference type="ARBA" id="ARBA00022722"/>
    </source>
</evidence>
<dbReference type="GO" id="GO:0003697">
    <property type="term" value="F:single-stranded DNA binding"/>
    <property type="evidence" value="ECO:0007669"/>
    <property type="project" value="TreeGrafter"/>
</dbReference>
<dbReference type="SUPFAM" id="SSF56219">
    <property type="entry name" value="DNase I-like"/>
    <property type="match status" value="1"/>
</dbReference>
<comment type="cofactor">
    <cofactor evidence="1">
        <name>Mn(2+)</name>
        <dbReference type="ChEBI" id="CHEBI:29035"/>
    </cofactor>
</comment>
<dbReference type="PANTHER" id="PTHR15822:SF4">
    <property type="entry name" value="TYROSYL-DNA PHOSPHODIESTERASE 2"/>
    <property type="match status" value="1"/>
</dbReference>
<organism evidence="12 13">
    <name type="scientific">Lojkania enalia</name>
    <dbReference type="NCBI Taxonomy" id="147567"/>
    <lineage>
        <taxon>Eukaryota</taxon>
        <taxon>Fungi</taxon>
        <taxon>Dikarya</taxon>
        <taxon>Ascomycota</taxon>
        <taxon>Pezizomycotina</taxon>
        <taxon>Dothideomycetes</taxon>
        <taxon>Pleosporomycetidae</taxon>
        <taxon>Pleosporales</taxon>
        <taxon>Pleosporales incertae sedis</taxon>
        <taxon>Lojkania</taxon>
    </lineage>
</organism>
<gene>
    <name evidence="12" type="ORF">CC78DRAFT_523285</name>
</gene>
<dbReference type="GO" id="GO:0004518">
    <property type="term" value="F:nuclease activity"/>
    <property type="evidence" value="ECO:0007669"/>
    <property type="project" value="UniProtKB-KW"/>
</dbReference>
<accession>A0A9P4N395</accession>
<keyword evidence="10" id="KW-0539">Nucleus</keyword>
<evidence type="ECO:0000256" key="2">
    <source>
        <dbReference type="ARBA" id="ARBA00001946"/>
    </source>
</evidence>